<accession>A0ABV7UAH1</accession>
<keyword evidence="3" id="KW-1185">Reference proteome</keyword>
<proteinExistence type="predicted"/>
<dbReference type="CDD" id="cd00093">
    <property type="entry name" value="HTH_XRE"/>
    <property type="match status" value="1"/>
</dbReference>
<dbReference type="SMART" id="SM00530">
    <property type="entry name" value="HTH_XRE"/>
    <property type="match status" value="1"/>
</dbReference>
<evidence type="ECO:0000313" key="3">
    <source>
        <dbReference type="Proteomes" id="UP001595539"/>
    </source>
</evidence>
<comment type="caution">
    <text evidence="2">The sequence shown here is derived from an EMBL/GenBank/DDBJ whole genome shotgun (WGS) entry which is preliminary data.</text>
</comment>
<dbReference type="Proteomes" id="UP001595539">
    <property type="component" value="Unassembled WGS sequence"/>
</dbReference>
<dbReference type="RefSeq" id="WP_377764299.1">
    <property type="nucleotide sequence ID" value="NZ_JBHRXY010000050.1"/>
</dbReference>
<dbReference type="PROSITE" id="PS50943">
    <property type="entry name" value="HTH_CROC1"/>
    <property type="match status" value="1"/>
</dbReference>
<feature type="domain" description="HTH cro/C1-type" evidence="1">
    <location>
        <begin position="42"/>
        <end position="87"/>
    </location>
</feature>
<evidence type="ECO:0000259" key="1">
    <source>
        <dbReference type="PROSITE" id="PS50943"/>
    </source>
</evidence>
<organism evidence="2 3">
    <name type="scientific">Paracoccus angustae</name>
    <dbReference type="NCBI Taxonomy" id="1671480"/>
    <lineage>
        <taxon>Bacteria</taxon>
        <taxon>Pseudomonadati</taxon>
        <taxon>Pseudomonadota</taxon>
        <taxon>Alphaproteobacteria</taxon>
        <taxon>Rhodobacterales</taxon>
        <taxon>Paracoccaceae</taxon>
        <taxon>Paracoccus</taxon>
    </lineage>
</organism>
<dbReference type="Pfam" id="PF01381">
    <property type="entry name" value="HTH_3"/>
    <property type="match status" value="1"/>
</dbReference>
<dbReference type="SUPFAM" id="SSF47413">
    <property type="entry name" value="lambda repressor-like DNA-binding domains"/>
    <property type="match status" value="1"/>
</dbReference>
<dbReference type="InterPro" id="IPR001387">
    <property type="entry name" value="Cro/C1-type_HTH"/>
</dbReference>
<gene>
    <name evidence="2" type="ORF">ACFOM8_20900</name>
</gene>
<name>A0ABV7UAH1_9RHOB</name>
<protein>
    <submittedName>
        <fullName evidence="2">Helix-turn-helix domain-containing protein</fullName>
    </submittedName>
</protein>
<dbReference type="EMBL" id="JBHRXY010000050">
    <property type="protein sequence ID" value="MFC3631885.1"/>
    <property type="molecule type" value="Genomic_DNA"/>
</dbReference>
<dbReference type="InterPro" id="IPR010982">
    <property type="entry name" value="Lambda_DNA-bd_dom_sf"/>
</dbReference>
<reference evidence="3" key="1">
    <citation type="journal article" date="2019" name="Int. J. Syst. Evol. Microbiol.">
        <title>The Global Catalogue of Microorganisms (GCM) 10K type strain sequencing project: providing services to taxonomists for standard genome sequencing and annotation.</title>
        <authorList>
            <consortium name="The Broad Institute Genomics Platform"/>
            <consortium name="The Broad Institute Genome Sequencing Center for Infectious Disease"/>
            <person name="Wu L."/>
            <person name="Ma J."/>
        </authorList>
    </citation>
    <scope>NUCLEOTIDE SEQUENCE [LARGE SCALE GENOMIC DNA]</scope>
    <source>
        <strain evidence="3">KCTC 42473</strain>
    </source>
</reference>
<sequence>MTAKWDFLELHDEKDQAEFAAESLAVSVQLAIQKAMAKSCVSQKQLAERLGVSTARVSQILSAHGRNLTLATLGKIAHALQEDFEFISVRDLQEIKAQSRPSVRRKPAEIVRLEEVWEIAESPWTDETANENKFPWKVAA</sequence>
<dbReference type="Gene3D" id="1.10.260.40">
    <property type="entry name" value="lambda repressor-like DNA-binding domains"/>
    <property type="match status" value="1"/>
</dbReference>
<evidence type="ECO:0000313" key="2">
    <source>
        <dbReference type="EMBL" id="MFC3631885.1"/>
    </source>
</evidence>